<dbReference type="Gene3D" id="1.10.530.10">
    <property type="match status" value="1"/>
</dbReference>
<dbReference type="Proteomes" id="UP000264146">
    <property type="component" value="Chromosome"/>
</dbReference>
<dbReference type="Proteomes" id="UP000572988">
    <property type="component" value="Unassembled WGS sequence"/>
</dbReference>
<feature type="chain" id="PRO_5044662683" evidence="2">
    <location>
        <begin position="29"/>
        <end position="237"/>
    </location>
</feature>
<dbReference type="EMBL" id="UHEF01000001">
    <property type="protein sequence ID" value="SUM86867.1"/>
    <property type="molecule type" value="Genomic_DNA"/>
</dbReference>
<feature type="compositionally biased region" description="Polar residues" evidence="1">
    <location>
        <begin position="90"/>
        <end position="109"/>
    </location>
</feature>
<feature type="compositionally biased region" description="Polar residues" evidence="1">
    <location>
        <begin position="116"/>
        <end position="127"/>
    </location>
</feature>
<dbReference type="EC" id="3.2.-.-" evidence="5"/>
<organism evidence="5">
    <name type="scientific">Staphylococcus schleiferi</name>
    <dbReference type="NCBI Taxonomy" id="1295"/>
    <lineage>
        <taxon>Bacteria</taxon>
        <taxon>Bacillati</taxon>
        <taxon>Bacillota</taxon>
        <taxon>Bacilli</taxon>
        <taxon>Bacillales</taxon>
        <taxon>Staphylococcaceae</taxon>
        <taxon>Staphylococcus</taxon>
    </lineage>
</organism>
<dbReference type="RefSeq" id="WP_016426123.1">
    <property type="nucleotide sequence ID" value="NZ_CABKRV010000002.1"/>
</dbReference>
<dbReference type="SUPFAM" id="SSF53955">
    <property type="entry name" value="Lysozyme-like"/>
    <property type="match status" value="1"/>
</dbReference>
<dbReference type="GeneID" id="93789160"/>
<feature type="signal peptide" evidence="2">
    <location>
        <begin position="1"/>
        <end position="28"/>
    </location>
</feature>
<proteinExistence type="predicted"/>
<dbReference type="EMBL" id="LR962863">
    <property type="protein sequence ID" value="CAD7358830.1"/>
    <property type="molecule type" value="Genomic_DNA"/>
</dbReference>
<feature type="region of interest" description="Disordered" evidence="1">
    <location>
        <begin position="90"/>
        <end position="164"/>
    </location>
</feature>
<evidence type="ECO:0000313" key="6">
    <source>
        <dbReference type="Proteomes" id="UP000264146"/>
    </source>
</evidence>
<reference evidence="3 6" key="3">
    <citation type="submission" date="2020-11" db="EMBL/GenBank/DDBJ databases">
        <authorList>
            <consortium name="Pathogen Informatics"/>
        </authorList>
    </citation>
    <scope>NUCLEOTIDE SEQUENCE [LARGE SCALE GENOMIC DNA]</scope>
    <source>
        <strain evidence="3 6">NCTC12218</strain>
    </source>
</reference>
<reference evidence="5" key="2">
    <citation type="submission" date="2018-06" db="EMBL/GenBank/DDBJ databases">
        <authorList>
            <consortium name="Pathogen Informatics"/>
            <person name="Doyle S."/>
        </authorList>
    </citation>
    <scope>NUCLEOTIDE SEQUENCE [LARGE SCALE GENOMIC DNA]</scope>
    <source>
        <strain evidence="5">NCTC12218</strain>
    </source>
</reference>
<reference evidence="4 7" key="1">
    <citation type="submission" date="2018-01" db="EMBL/GenBank/DDBJ databases">
        <title>Complete genome sequence of Staphylococcus Scheliferi isolated from human.</title>
        <authorList>
            <person name="Abouelkhair M.A."/>
            <person name="Bemis D.A."/>
            <person name="Kania S.A."/>
        </authorList>
    </citation>
    <scope>NUCLEOTIDE SEQUENCE [LARGE SCALE GENOMIC DNA]</scope>
    <source>
        <strain evidence="4 7">ATCC 43808</strain>
    </source>
</reference>
<evidence type="ECO:0000256" key="1">
    <source>
        <dbReference type="SAM" id="MobiDB-lite"/>
    </source>
</evidence>
<dbReference type="GO" id="GO:0016798">
    <property type="term" value="F:hydrolase activity, acting on glycosyl bonds"/>
    <property type="evidence" value="ECO:0007669"/>
    <property type="project" value="UniProtKB-KW"/>
</dbReference>
<dbReference type="EMBL" id="POVK01000014">
    <property type="protein sequence ID" value="NHA33950.1"/>
    <property type="molecule type" value="Genomic_DNA"/>
</dbReference>
<evidence type="ECO:0000313" key="7">
    <source>
        <dbReference type="Proteomes" id="UP000572988"/>
    </source>
</evidence>
<keyword evidence="5" id="KW-0326">Glycosidase</keyword>
<feature type="compositionally biased region" description="Low complexity" evidence="1">
    <location>
        <begin position="133"/>
        <end position="153"/>
    </location>
</feature>
<evidence type="ECO:0000313" key="4">
    <source>
        <dbReference type="EMBL" id="NHA33950.1"/>
    </source>
</evidence>
<dbReference type="AlphaFoldDB" id="A0A7Z7QMX0"/>
<evidence type="ECO:0000313" key="5">
    <source>
        <dbReference type="EMBL" id="SUM86867.1"/>
    </source>
</evidence>
<sequence>MKKTLLASSLALALGTTGVALHSADANAAEENINKVELAQLALNNDQSLNEHAIEDGAYDYHFTVNGVNFHFWSDGVTFGWSYGNGSGQEMAQSSVAQPTQMADYSAQASAHHGNNEASNVQQSNYSAPAKQSAPSYQTSSTSTSSAGSVTLSNGNTAGSHGSRAAQILAQRTGVSASTWEHIIARESNGQLNARNASGASGLFQTMPGWGPTNTFDQQVDAATKAYKAQGLSAWGM</sequence>
<evidence type="ECO:0000256" key="2">
    <source>
        <dbReference type="SAM" id="SignalP"/>
    </source>
</evidence>
<keyword evidence="7" id="KW-1185">Reference proteome</keyword>
<gene>
    <name evidence="5" type="primary">isaA_1</name>
    <name evidence="4" type="ORF">C1O36_05310</name>
    <name evidence="5" type="ORF">NCTC12218_00414</name>
</gene>
<keyword evidence="2" id="KW-0732">Signal</keyword>
<dbReference type="InterPro" id="IPR023346">
    <property type="entry name" value="Lysozyme-like_dom_sf"/>
</dbReference>
<evidence type="ECO:0000313" key="3">
    <source>
        <dbReference type="EMBL" id="CAD7358830.1"/>
    </source>
</evidence>
<protein>
    <submittedName>
        <fullName evidence="5">Immunodominant staphylococcal antigen A</fullName>
        <ecNumber evidence="5">3.2.-.-</ecNumber>
    </submittedName>
    <submittedName>
        <fullName evidence="4">Transglycosylase</fullName>
    </submittedName>
</protein>
<accession>A0A7Z7QMX0</accession>
<name>A0A7Z7QMX0_STASC</name>
<keyword evidence="5" id="KW-0378">Hydrolase</keyword>